<dbReference type="EMBL" id="MWIH01000008">
    <property type="protein sequence ID" value="OQO89923.1"/>
    <property type="molecule type" value="Genomic_DNA"/>
</dbReference>
<gene>
    <name evidence="2" type="ORF">B1813_18970</name>
</gene>
<dbReference type="Proteomes" id="UP000192591">
    <property type="component" value="Unassembled WGS sequence"/>
</dbReference>
<name>A0A1V8ZYV0_SACPI</name>
<evidence type="ECO:0000256" key="1">
    <source>
        <dbReference type="SAM" id="MobiDB-lite"/>
    </source>
</evidence>
<protein>
    <recommendedName>
        <fullName evidence="4">Scaffolding protein</fullName>
    </recommendedName>
</protein>
<proteinExistence type="predicted"/>
<dbReference type="STRING" id="1962155.B1813_18970"/>
<feature type="compositionally biased region" description="Basic and acidic residues" evidence="1">
    <location>
        <begin position="75"/>
        <end position="100"/>
    </location>
</feature>
<feature type="region of interest" description="Disordered" evidence="1">
    <location>
        <begin position="161"/>
        <end position="197"/>
    </location>
</feature>
<dbReference type="AlphaFoldDB" id="A0A1V8ZYV0"/>
<accession>A0A1V8ZYV0</accession>
<feature type="region of interest" description="Disordered" evidence="1">
    <location>
        <begin position="1"/>
        <end position="100"/>
    </location>
</feature>
<sequence>MDDTLDGAATAQGDDDVNTEATAQPDGAQDDPEGADQLGDAGKKALDAMKRERQEAKAETRELRKQLEQLQQQMADKDKTPDEQAIEAARRDAAAEERARAHGQLKRLAIKAEAAGKLHDPADALAHLDLDSIEIDDDGNVDESAVTEAIADLLKSKPYLAAQGGPKAPLPDRSQGARGNGAASTAQQFADAIAPFI</sequence>
<evidence type="ECO:0008006" key="4">
    <source>
        <dbReference type="Google" id="ProtNLM"/>
    </source>
</evidence>
<comment type="caution">
    <text evidence="2">The sequence shown here is derived from an EMBL/GenBank/DDBJ whole genome shotgun (WGS) entry which is preliminary data.</text>
</comment>
<dbReference type="Pfam" id="PF06810">
    <property type="entry name" value="Phage_scaffold"/>
    <property type="match status" value="1"/>
</dbReference>
<feature type="compositionally biased region" description="Basic and acidic residues" evidence="1">
    <location>
        <begin position="41"/>
        <end position="67"/>
    </location>
</feature>
<dbReference type="InterPro" id="IPR009636">
    <property type="entry name" value="SCAF"/>
</dbReference>
<dbReference type="RefSeq" id="WP_081194188.1">
    <property type="nucleotide sequence ID" value="NZ_MWIH01000008.1"/>
</dbReference>
<reference evidence="2 3" key="1">
    <citation type="submission" date="2017-02" db="EMBL/GenBank/DDBJ databases">
        <title>Draft genome of Saccharomonospora sp. 154.</title>
        <authorList>
            <person name="Alonso-Carmona G.S."/>
            <person name="De La Haba R."/>
            <person name="Vera-Gargallo B."/>
            <person name="Sandoval-Trujillo A.H."/>
            <person name="Ramirez-Duran N."/>
            <person name="Ventosa A."/>
        </authorList>
    </citation>
    <scope>NUCLEOTIDE SEQUENCE [LARGE SCALE GENOMIC DNA]</scope>
    <source>
        <strain evidence="2 3">LRS4.154</strain>
    </source>
</reference>
<evidence type="ECO:0000313" key="3">
    <source>
        <dbReference type="Proteomes" id="UP000192591"/>
    </source>
</evidence>
<organism evidence="2 3">
    <name type="scientific">Saccharomonospora piscinae</name>
    <dbReference type="NCBI Taxonomy" id="687388"/>
    <lineage>
        <taxon>Bacteria</taxon>
        <taxon>Bacillati</taxon>
        <taxon>Actinomycetota</taxon>
        <taxon>Actinomycetes</taxon>
        <taxon>Pseudonocardiales</taxon>
        <taxon>Pseudonocardiaceae</taxon>
        <taxon>Saccharomonospora</taxon>
    </lineage>
</organism>
<evidence type="ECO:0000313" key="2">
    <source>
        <dbReference type="EMBL" id="OQO89923.1"/>
    </source>
</evidence>
<keyword evidence="3" id="KW-1185">Reference proteome</keyword>